<reference evidence="9" key="1">
    <citation type="submission" date="2021-06" db="EMBL/GenBank/DDBJ databases">
        <authorList>
            <person name="Hodson N. C."/>
            <person name="Mongue J. A."/>
            <person name="Jaron S. K."/>
        </authorList>
    </citation>
    <scope>NUCLEOTIDE SEQUENCE</scope>
</reference>
<evidence type="ECO:0000256" key="5">
    <source>
        <dbReference type="ARBA" id="ARBA00022833"/>
    </source>
</evidence>
<accession>A0A8J2LNC6</accession>
<keyword evidence="5" id="KW-0862">Zinc</keyword>
<feature type="compositionally biased region" description="Low complexity" evidence="7">
    <location>
        <begin position="54"/>
        <end position="65"/>
    </location>
</feature>
<dbReference type="GO" id="GO:0008270">
    <property type="term" value="F:zinc ion binding"/>
    <property type="evidence" value="ECO:0007669"/>
    <property type="project" value="UniProtKB-KW"/>
</dbReference>
<feature type="non-terminal residue" evidence="9">
    <location>
        <position position="377"/>
    </location>
</feature>
<feature type="region of interest" description="Disordered" evidence="7">
    <location>
        <begin position="51"/>
        <end position="72"/>
    </location>
</feature>
<evidence type="ECO:0000256" key="2">
    <source>
        <dbReference type="ARBA" id="ARBA00022723"/>
    </source>
</evidence>
<comment type="caution">
    <text evidence="9">The sequence shown here is derived from an EMBL/GenBank/DDBJ whole genome shotgun (WGS) entry which is preliminary data.</text>
</comment>
<dbReference type="SMART" id="SM00355">
    <property type="entry name" value="ZnF_C2H2"/>
    <property type="match status" value="3"/>
</dbReference>
<comment type="subcellular location">
    <subcellularLocation>
        <location evidence="1">Nucleus</location>
    </subcellularLocation>
</comment>
<dbReference type="EMBL" id="CAJVCH010570231">
    <property type="protein sequence ID" value="CAG7834416.1"/>
    <property type="molecule type" value="Genomic_DNA"/>
</dbReference>
<name>A0A8J2LNC6_9HEXA</name>
<feature type="domain" description="C2H2-type" evidence="8">
    <location>
        <begin position="331"/>
        <end position="352"/>
    </location>
</feature>
<dbReference type="Proteomes" id="UP000708208">
    <property type="component" value="Unassembled WGS sequence"/>
</dbReference>
<evidence type="ECO:0000256" key="6">
    <source>
        <dbReference type="ARBA" id="ARBA00023242"/>
    </source>
</evidence>
<feature type="domain" description="C2H2-type" evidence="8">
    <location>
        <begin position="216"/>
        <end position="240"/>
    </location>
</feature>
<protein>
    <recommendedName>
        <fullName evidence="8">C2H2-type domain-containing protein</fullName>
    </recommendedName>
</protein>
<feature type="region of interest" description="Disordered" evidence="7">
    <location>
        <begin position="274"/>
        <end position="328"/>
    </location>
</feature>
<gene>
    <name evidence="9" type="ORF">AFUS01_LOCUS43927</name>
</gene>
<evidence type="ECO:0000256" key="1">
    <source>
        <dbReference type="ARBA" id="ARBA00004123"/>
    </source>
</evidence>
<dbReference type="AlphaFoldDB" id="A0A8J2LNC6"/>
<keyword evidence="4" id="KW-0863">Zinc-finger</keyword>
<evidence type="ECO:0000256" key="7">
    <source>
        <dbReference type="SAM" id="MobiDB-lite"/>
    </source>
</evidence>
<dbReference type="InterPro" id="IPR050888">
    <property type="entry name" value="ZnF_C2H2-type_TF"/>
</dbReference>
<keyword evidence="3" id="KW-0677">Repeat</keyword>
<proteinExistence type="predicted"/>
<dbReference type="GO" id="GO:0005634">
    <property type="term" value="C:nucleus"/>
    <property type="evidence" value="ECO:0007669"/>
    <property type="project" value="UniProtKB-SubCell"/>
</dbReference>
<keyword evidence="6" id="KW-0539">Nucleus</keyword>
<evidence type="ECO:0000313" key="10">
    <source>
        <dbReference type="Proteomes" id="UP000708208"/>
    </source>
</evidence>
<dbReference type="PANTHER" id="PTHR24406">
    <property type="entry name" value="TRANSCRIPTIONAL REPRESSOR CTCFL-RELATED"/>
    <property type="match status" value="1"/>
</dbReference>
<sequence length="377" mass="42246">ARSNNLKLGSETNFWRRSHVRDFRNFGTKQKSLNWSRITLLKHSKMKTKTLTPSFESGRSWSRSSTPAEDNTDNRCEYCKQTFTVASSLKRHLKTCKLAKCSVCFQSECKCPKETEEVPTLDVYIKCPTCESLFTTAKGVEYHLPNCKGMVGPKILPKKTCVFCGSESYTDLPSHVFSEHPECLMYVCPCKTVVLGQKSFQDHSAGCGAFTLNMIYACEICDAFQTPSKQELFNHKQTLHATPNVPPIVILPHTGFSSEALDIPIMTNVTSTPGLEISHTNSVDEEVGSSKIPKRSPKPGPRRVPRIVSRGPRTVSRGSSRLEEDSDPNLWECQNCGRKLGTLAQLKEHSVHCDEKNLLIDDEYNVEEKDCAFLLGL</sequence>
<evidence type="ECO:0000259" key="8">
    <source>
        <dbReference type="SMART" id="SM00355"/>
    </source>
</evidence>
<keyword evidence="2" id="KW-0479">Metal-binding</keyword>
<keyword evidence="10" id="KW-1185">Reference proteome</keyword>
<feature type="compositionally biased region" description="Basic residues" evidence="7">
    <location>
        <begin position="292"/>
        <end position="305"/>
    </location>
</feature>
<feature type="domain" description="C2H2-type" evidence="8">
    <location>
        <begin position="74"/>
        <end position="94"/>
    </location>
</feature>
<evidence type="ECO:0000256" key="3">
    <source>
        <dbReference type="ARBA" id="ARBA00022737"/>
    </source>
</evidence>
<evidence type="ECO:0000313" key="9">
    <source>
        <dbReference type="EMBL" id="CAG7834416.1"/>
    </source>
</evidence>
<evidence type="ECO:0000256" key="4">
    <source>
        <dbReference type="ARBA" id="ARBA00022771"/>
    </source>
</evidence>
<organism evidence="9 10">
    <name type="scientific">Allacma fusca</name>
    <dbReference type="NCBI Taxonomy" id="39272"/>
    <lineage>
        <taxon>Eukaryota</taxon>
        <taxon>Metazoa</taxon>
        <taxon>Ecdysozoa</taxon>
        <taxon>Arthropoda</taxon>
        <taxon>Hexapoda</taxon>
        <taxon>Collembola</taxon>
        <taxon>Symphypleona</taxon>
        <taxon>Sminthuridae</taxon>
        <taxon>Allacma</taxon>
    </lineage>
</organism>
<dbReference type="InterPro" id="IPR013087">
    <property type="entry name" value="Znf_C2H2_type"/>
</dbReference>